<dbReference type="Proteomes" id="UP000677875">
    <property type="component" value="Unassembled WGS sequence"/>
</dbReference>
<dbReference type="PANTHER" id="PTHR30006:SF24">
    <property type="entry name" value="SLL0237 PROTEIN"/>
    <property type="match status" value="1"/>
</dbReference>
<dbReference type="Pfam" id="PF01547">
    <property type="entry name" value="SBP_bac_1"/>
    <property type="match status" value="1"/>
</dbReference>
<keyword evidence="3" id="KW-1185">Reference proteome</keyword>
<dbReference type="PANTHER" id="PTHR30006">
    <property type="entry name" value="THIAMINE-BINDING PERIPLASMIC PROTEIN-RELATED"/>
    <property type="match status" value="1"/>
</dbReference>
<dbReference type="RefSeq" id="WP_210876397.1">
    <property type="nucleotide sequence ID" value="NZ_JAGPNL010000011.1"/>
</dbReference>
<dbReference type="AlphaFoldDB" id="A0A940XN42"/>
<comment type="caution">
    <text evidence="2">The sequence shown here is derived from an EMBL/GenBank/DDBJ whole genome shotgun (WGS) entry which is preliminary data.</text>
</comment>
<name>A0A940XN42_9ACTN</name>
<sequence length="378" mass="40742">MRYIRTNKAVGPFDAATGPKHPARAGRLRLSAAAGVLLITAASLSACGNGSDTESLPTEMSDIVKQAKSEGEVAWSAPKPQNQMQPVIDLFEKKYPGIKVKYTNTKAPDQVSQLKMEQAARKVSIDVANAGGLTVLPSLQLADDVDWSRYDIGKENVFEKSLVYIWSVPKVWAYNTDKVKPEDLPKTWDDLLKPRWNGGQVSAESRASFMTVWDLDPALGQTGAIAWAEKFTAQKPHFTPNTTQAEAPIESGQVSIGTSLINLVLEGRAKGAPVAVAPLSPTNANESYLYVPKGAPHPAAAVLLTSFLSSDEAQNLLAKTYNSRIPVDTDCSNPGDNAVLQAICEANLTWFGTKTLDDYKSFSGFFPKVEKALGTDVG</sequence>
<dbReference type="EMBL" id="JAGPNL010000011">
    <property type="protein sequence ID" value="MBQ0830632.1"/>
    <property type="molecule type" value="Genomic_DNA"/>
</dbReference>
<evidence type="ECO:0000313" key="2">
    <source>
        <dbReference type="EMBL" id="MBQ0830632.1"/>
    </source>
</evidence>
<dbReference type="InterPro" id="IPR006059">
    <property type="entry name" value="SBP"/>
</dbReference>
<reference evidence="2" key="1">
    <citation type="submission" date="2021-04" db="EMBL/GenBank/DDBJ databases">
        <title>Genome seq and assembly of Streptomyces sp. RG38.</title>
        <authorList>
            <person name="Chhetri G."/>
        </authorList>
    </citation>
    <scope>NUCLEOTIDE SEQUENCE</scope>
    <source>
        <strain evidence="2">RG38</strain>
    </source>
</reference>
<dbReference type="Gene3D" id="3.40.190.10">
    <property type="entry name" value="Periplasmic binding protein-like II"/>
    <property type="match status" value="2"/>
</dbReference>
<gene>
    <name evidence="2" type="ORF">J5Y05_29700</name>
</gene>
<evidence type="ECO:0000256" key="1">
    <source>
        <dbReference type="ARBA" id="ARBA00022729"/>
    </source>
</evidence>
<keyword evidence="1" id="KW-0732">Signal</keyword>
<proteinExistence type="predicted"/>
<dbReference type="SUPFAM" id="SSF53850">
    <property type="entry name" value="Periplasmic binding protein-like II"/>
    <property type="match status" value="1"/>
</dbReference>
<protein>
    <submittedName>
        <fullName evidence="2">ABC transporter substrate-binding protein</fullName>
    </submittedName>
</protein>
<organism evidence="2 3">
    <name type="scientific">Streptomyces tagetis</name>
    <dbReference type="NCBI Taxonomy" id="2820809"/>
    <lineage>
        <taxon>Bacteria</taxon>
        <taxon>Bacillati</taxon>
        <taxon>Actinomycetota</taxon>
        <taxon>Actinomycetes</taxon>
        <taxon>Kitasatosporales</taxon>
        <taxon>Streptomycetaceae</taxon>
        <taxon>Streptomyces</taxon>
    </lineage>
</organism>
<accession>A0A940XN42</accession>
<evidence type="ECO:0000313" key="3">
    <source>
        <dbReference type="Proteomes" id="UP000677875"/>
    </source>
</evidence>